<evidence type="ECO:0000313" key="3">
    <source>
        <dbReference type="EMBL" id="KPL53953.1"/>
    </source>
</evidence>
<keyword evidence="4" id="KW-1185">Reference proteome</keyword>
<sequence length="339" mass="36114">MDRTARPAEGVAVIAARLADVRGLALATAAVLTVAALFRPTAERTQPRYDATVVVDVTMSMTVRDMQFGGRPATRLDAAKRRLVDFIGRLGCGSRVGLAIFSERKPFLLFEPVETCANFPALEGAVQGLEWRMAWEGDSHIAAGLFRSVELAEALGTNLVFVSDGHEAPPLRPDIPLRFDGEAGRVRGLILGVGGLSPSPIPKYDDRGREIGFLSADDVPHDNRLGLPPTDSSLREGYDARNAPFGGNAAVGQEHLSALKEGHLTELAAMTGLAYGRLDETDVMAAFASAARAEVAARPVDLRPGCALGAFAALLLIHLIVPLAARLRARATPTRRTLP</sequence>
<reference evidence="3 4" key="1">
    <citation type="submission" date="2015-09" db="EMBL/GenBank/DDBJ databases">
        <authorList>
            <consortium name="Swine Surveillance"/>
        </authorList>
    </citation>
    <scope>NUCLEOTIDE SEQUENCE [LARGE SCALE GENOMIC DNA]</scope>
    <source>
        <strain evidence="3 4">16</strain>
    </source>
</reference>
<keyword evidence="1" id="KW-0812">Transmembrane</keyword>
<evidence type="ECO:0000259" key="2">
    <source>
        <dbReference type="SMART" id="SM00327"/>
    </source>
</evidence>
<dbReference type="CDD" id="cd00198">
    <property type="entry name" value="vWFA"/>
    <property type="match status" value="1"/>
</dbReference>
<comment type="caution">
    <text evidence="3">The sequence shown here is derived from an EMBL/GenBank/DDBJ whole genome shotgun (WGS) entry which is preliminary data.</text>
</comment>
<reference evidence="3 4" key="2">
    <citation type="submission" date="2015-10" db="EMBL/GenBank/DDBJ databases">
        <title>Draft Genome Sequence of Prosthecomicrobium hirschii ATCC 27832.</title>
        <authorList>
            <person name="Daniel J."/>
            <person name="Givan S.A."/>
            <person name="Brun Y.V."/>
            <person name="Brown P.J."/>
        </authorList>
    </citation>
    <scope>NUCLEOTIDE SEQUENCE [LARGE SCALE GENOMIC DNA]</scope>
    <source>
        <strain evidence="3 4">16</strain>
    </source>
</reference>
<dbReference type="SMART" id="SM00327">
    <property type="entry name" value="VWA"/>
    <property type="match status" value="1"/>
</dbReference>
<evidence type="ECO:0000256" key="1">
    <source>
        <dbReference type="SAM" id="Phobius"/>
    </source>
</evidence>
<keyword evidence="1" id="KW-0472">Membrane</keyword>
<proteinExistence type="predicted"/>
<accession>A0A0N8GFC7</accession>
<feature type="transmembrane region" description="Helical" evidence="1">
    <location>
        <begin position="307"/>
        <end position="327"/>
    </location>
</feature>
<dbReference type="Proteomes" id="UP000048984">
    <property type="component" value="Unassembled WGS sequence"/>
</dbReference>
<dbReference type="AlphaFoldDB" id="A0A0N8GFC7"/>
<organism evidence="3 4">
    <name type="scientific">Prosthecodimorpha hirschii</name>
    <dbReference type="NCBI Taxonomy" id="665126"/>
    <lineage>
        <taxon>Bacteria</taxon>
        <taxon>Pseudomonadati</taxon>
        <taxon>Pseudomonadota</taxon>
        <taxon>Alphaproteobacteria</taxon>
        <taxon>Hyphomicrobiales</taxon>
        <taxon>Ancalomicrobiaceae</taxon>
        <taxon>Prosthecodimorpha</taxon>
    </lineage>
</organism>
<dbReference type="SUPFAM" id="SSF53300">
    <property type="entry name" value="vWA-like"/>
    <property type="match status" value="1"/>
</dbReference>
<dbReference type="InterPro" id="IPR002035">
    <property type="entry name" value="VWF_A"/>
</dbReference>
<evidence type="ECO:0000313" key="4">
    <source>
        <dbReference type="Proteomes" id="UP000048984"/>
    </source>
</evidence>
<dbReference type="Pfam" id="PF13519">
    <property type="entry name" value="VWA_2"/>
    <property type="match status" value="1"/>
</dbReference>
<dbReference type="EMBL" id="LJYW01000001">
    <property type="protein sequence ID" value="KPL53953.1"/>
    <property type="molecule type" value="Genomic_DNA"/>
</dbReference>
<dbReference type="STRING" id="665126.ABB55_18500"/>
<gene>
    <name evidence="3" type="ORF">ABB55_18500</name>
</gene>
<dbReference type="InterPro" id="IPR036465">
    <property type="entry name" value="vWFA_dom_sf"/>
</dbReference>
<dbReference type="Gene3D" id="3.40.50.410">
    <property type="entry name" value="von Willebrand factor, type A domain"/>
    <property type="match status" value="1"/>
</dbReference>
<feature type="domain" description="VWFA" evidence="2">
    <location>
        <begin position="48"/>
        <end position="234"/>
    </location>
</feature>
<protein>
    <recommendedName>
        <fullName evidence="2">VWFA domain-containing protein</fullName>
    </recommendedName>
</protein>
<keyword evidence="1" id="KW-1133">Transmembrane helix</keyword>
<name>A0A0N8GFC7_9HYPH</name>